<gene>
    <name evidence="2" type="ORF">CLOLEP_00082</name>
</gene>
<sequence>MENYYKKRHGIARLCGTELKKKQKLNLSQQTAWAGLGCESEAPGKNKGKGSLFDRKSRPADAFGKYR</sequence>
<dbReference type="HOGENOM" id="CLU_2804877_0_0_9"/>
<reference evidence="2 3" key="2">
    <citation type="submission" date="2007-08" db="EMBL/GenBank/DDBJ databases">
        <authorList>
            <person name="Fulton L."/>
            <person name="Clifton S."/>
            <person name="Fulton B."/>
            <person name="Xu J."/>
            <person name="Minx P."/>
            <person name="Pepin K.H."/>
            <person name="Johnson M."/>
            <person name="Thiruvilangam P."/>
            <person name="Bhonagiri V."/>
            <person name="Nash W.E."/>
            <person name="Wang C."/>
            <person name="Mardis E.R."/>
            <person name="Wilson R.K."/>
        </authorList>
    </citation>
    <scope>NUCLEOTIDE SEQUENCE [LARGE SCALE GENOMIC DNA]</scope>
    <source>
        <strain evidence="2 3">DSM 753</strain>
    </source>
</reference>
<proteinExistence type="predicted"/>
<organism evidence="2 3">
    <name type="scientific">[Clostridium] leptum DSM 753</name>
    <dbReference type="NCBI Taxonomy" id="428125"/>
    <lineage>
        <taxon>Bacteria</taxon>
        <taxon>Bacillati</taxon>
        <taxon>Bacillota</taxon>
        <taxon>Clostridia</taxon>
        <taxon>Eubacteriales</taxon>
        <taxon>Oscillospiraceae</taxon>
        <taxon>Oscillospiraceae incertae sedis</taxon>
    </lineage>
</organism>
<protein>
    <submittedName>
        <fullName evidence="2">Uncharacterized protein</fullName>
    </submittedName>
</protein>
<evidence type="ECO:0000256" key="1">
    <source>
        <dbReference type="SAM" id="MobiDB-lite"/>
    </source>
</evidence>
<name>A7VNF7_9FIRM</name>
<dbReference type="EMBL" id="ABCB02000006">
    <property type="protein sequence ID" value="EDO63095.1"/>
    <property type="molecule type" value="Genomic_DNA"/>
</dbReference>
<accession>A7VNF7</accession>
<evidence type="ECO:0000313" key="2">
    <source>
        <dbReference type="EMBL" id="EDO63095.1"/>
    </source>
</evidence>
<comment type="caution">
    <text evidence="2">The sequence shown here is derived from an EMBL/GenBank/DDBJ whole genome shotgun (WGS) entry which is preliminary data.</text>
</comment>
<dbReference type="AlphaFoldDB" id="A7VNF7"/>
<evidence type="ECO:0000313" key="3">
    <source>
        <dbReference type="Proteomes" id="UP000003490"/>
    </source>
</evidence>
<feature type="region of interest" description="Disordered" evidence="1">
    <location>
        <begin position="38"/>
        <end position="67"/>
    </location>
</feature>
<reference evidence="2 3" key="1">
    <citation type="submission" date="2007-08" db="EMBL/GenBank/DDBJ databases">
        <title>Draft genome sequence of Clostridium leptum (DSM 753).</title>
        <authorList>
            <person name="Sudarsanam P."/>
            <person name="Ley R."/>
            <person name="Guruge J."/>
            <person name="Turnbaugh P.J."/>
            <person name="Mahowald M."/>
            <person name="Liep D."/>
            <person name="Gordon J."/>
        </authorList>
    </citation>
    <scope>NUCLEOTIDE SEQUENCE [LARGE SCALE GENOMIC DNA]</scope>
    <source>
        <strain evidence="2 3">DSM 753</strain>
    </source>
</reference>
<dbReference type="Proteomes" id="UP000003490">
    <property type="component" value="Unassembled WGS sequence"/>
</dbReference>